<accession>A0A8H3UP76</accession>
<feature type="region of interest" description="Disordered" evidence="5">
    <location>
        <begin position="542"/>
        <end position="606"/>
    </location>
</feature>
<dbReference type="InterPro" id="IPR021109">
    <property type="entry name" value="Peptidase_aspartic_dom_sf"/>
</dbReference>
<evidence type="ECO:0000256" key="4">
    <source>
        <dbReference type="ARBA" id="ARBA00023136"/>
    </source>
</evidence>
<evidence type="ECO:0000256" key="5">
    <source>
        <dbReference type="SAM" id="MobiDB-lite"/>
    </source>
</evidence>
<comment type="caution">
    <text evidence="8">The sequence shown here is derived from an EMBL/GenBank/DDBJ whole genome shotgun (WGS) entry which is preliminary data.</text>
</comment>
<proteinExistence type="predicted"/>
<dbReference type="PANTHER" id="PTHR15549">
    <property type="entry name" value="PAIRED IMMUNOGLOBULIN-LIKE TYPE 2 RECEPTOR"/>
    <property type="match status" value="1"/>
</dbReference>
<evidence type="ECO:0000256" key="6">
    <source>
        <dbReference type="SAM" id="Phobius"/>
    </source>
</evidence>
<protein>
    <recommendedName>
        <fullName evidence="7">Peptidase A1 domain-containing protein</fullName>
    </recommendedName>
</protein>
<dbReference type="GO" id="GO:0071944">
    <property type="term" value="C:cell periphery"/>
    <property type="evidence" value="ECO:0007669"/>
    <property type="project" value="UniProtKB-ARBA"/>
</dbReference>
<dbReference type="InterPro" id="IPR051694">
    <property type="entry name" value="Immunoregulatory_rcpt-like"/>
</dbReference>
<evidence type="ECO:0000256" key="2">
    <source>
        <dbReference type="ARBA" id="ARBA00022692"/>
    </source>
</evidence>
<organism evidence="8 9">
    <name type="scientific">Venturia inaequalis</name>
    <name type="common">Apple scab fungus</name>
    <dbReference type="NCBI Taxonomy" id="5025"/>
    <lineage>
        <taxon>Eukaryota</taxon>
        <taxon>Fungi</taxon>
        <taxon>Dikarya</taxon>
        <taxon>Ascomycota</taxon>
        <taxon>Pezizomycotina</taxon>
        <taxon>Dothideomycetes</taxon>
        <taxon>Pleosporomycetidae</taxon>
        <taxon>Venturiales</taxon>
        <taxon>Venturiaceae</taxon>
        <taxon>Venturia</taxon>
    </lineage>
</organism>
<dbReference type="GO" id="GO:0016020">
    <property type="term" value="C:membrane"/>
    <property type="evidence" value="ECO:0007669"/>
    <property type="project" value="UniProtKB-SubCell"/>
</dbReference>
<feature type="domain" description="Peptidase A1" evidence="7">
    <location>
        <begin position="87"/>
        <end position="430"/>
    </location>
</feature>
<keyword evidence="3 6" id="KW-1133">Transmembrane helix</keyword>
<name>A0A8H3UP76_VENIN</name>
<feature type="transmembrane region" description="Helical" evidence="6">
    <location>
        <begin position="464"/>
        <end position="487"/>
    </location>
</feature>
<evidence type="ECO:0000259" key="7">
    <source>
        <dbReference type="PROSITE" id="PS51767"/>
    </source>
</evidence>
<reference evidence="8 9" key="1">
    <citation type="submission" date="2018-12" db="EMBL/GenBank/DDBJ databases">
        <title>Venturia inaequalis Genome Resource.</title>
        <authorList>
            <person name="Lichtner F.J."/>
        </authorList>
    </citation>
    <scope>NUCLEOTIDE SEQUENCE [LARGE SCALE GENOMIC DNA]</scope>
    <source>
        <strain evidence="8 9">120213</strain>
    </source>
</reference>
<dbReference type="AlphaFoldDB" id="A0A8H3UP76"/>
<evidence type="ECO:0000256" key="3">
    <source>
        <dbReference type="ARBA" id="ARBA00022989"/>
    </source>
</evidence>
<dbReference type="SUPFAM" id="SSF50630">
    <property type="entry name" value="Acid proteases"/>
    <property type="match status" value="1"/>
</dbReference>
<dbReference type="InterPro" id="IPR033121">
    <property type="entry name" value="PEPTIDASE_A1"/>
</dbReference>
<dbReference type="EMBL" id="WNWS01000217">
    <property type="protein sequence ID" value="KAE9974522.1"/>
    <property type="molecule type" value="Genomic_DNA"/>
</dbReference>
<evidence type="ECO:0000313" key="8">
    <source>
        <dbReference type="EMBL" id="KAE9974522.1"/>
    </source>
</evidence>
<gene>
    <name evidence="8" type="ORF">EG328_003792</name>
</gene>
<dbReference type="PANTHER" id="PTHR15549:SF30">
    <property type="entry name" value="MID2 DOMAIN-CONTAINING PROTEIN"/>
    <property type="match status" value="1"/>
</dbReference>
<feature type="compositionally biased region" description="Polar residues" evidence="5">
    <location>
        <begin position="574"/>
        <end position="584"/>
    </location>
</feature>
<keyword evidence="4 6" id="KW-0472">Membrane</keyword>
<dbReference type="PROSITE" id="PS51767">
    <property type="entry name" value="PEPTIDASE_A1"/>
    <property type="match status" value="1"/>
</dbReference>
<comment type="subcellular location">
    <subcellularLocation>
        <location evidence="1">Membrane</location>
        <topology evidence="1">Single-pass membrane protein</topology>
    </subcellularLocation>
</comment>
<dbReference type="Pfam" id="PF00026">
    <property type="entry name" value="Asp"/>
    <property type="match status" value="1"/>
</dbReference>
<dbReference type="Proteomes" id="UP000447873">
    <property type="component" value="Unassembled WGS sequence"/>
</dbReference>
<dbReference type="Gene3D" id="2.40.70.10">
    <property type="entry name" value="Acid Proteases"/>
    <property type="match status" value="2"/>
</dbReference>
<evidence type="ECO:0000313" key="9">
    <source>
        <dbReference type="Proteomes" id="UP000447873"/>
    </source>
</evidence>
<evidence type="ECO:0000256" key="1">
    <source>
        <dbReference type="ARBA" id="ARBA00004167"/>
    </source>
</evidence>
<keyword evidence="2 6" id="KW-0812">Transmembrane</keyword>
<sequence length="606" mass="65137">MKTGAGAKKLDIIYIGPVGMTEQPPRIPPDEGHKVLKVFAMLLSLIAAVALNPIGLSFAETTTSKPDPTAISVPPDQYWDGNDGPWSTFGMTLGSNTQSVRLLPATGQGAVWAVVPEGCTNQDPASCKDTRGSLYLRNRTTSWSQVGLYQLSLVEEQLLNYSGNGIYGTDKVGLAWPGDNLPSVPSQIIAGVATKDFYMGGFPLNPWPVNFTDLNQRYPSLLTNLKNQSSIPSLTWGYTAGMYNHDPKIFGSLTLGGYDASRFTPNNVNFSMGADISRDLLVGIQTITSGSTKLLSTPIFALINSLVPHIWLPLSACQAFERAFGLTWNETAQLYIVNDTLHTSLTNSNPSVRFTVAPDATGGNSVAIDMPYGSFDLVSGPSLPNVASGTKFFPLRRANNETQYTLGRAFLQNAYVTANYEYFNFSVQAAQYPSTSVSQRIVTLPAKGGAAVEQSKSSGLSTGAIVGIVIGAVAAILILAAVLYLVFRKRKEKKNNVAEPGHSMQDRKDYAAVADPNVFTGYRQELPDSQRAVHEVDTSGQYHEMDNFGNGKPYKSEGAVELPADLPAQELDTPASSRYPTPNITPSTTPGSGRGRGFRGSFGKSK</sequence>